<organism evidence="14 15">
    <name type="scientific">Friedmanniomyces simplex</name>
    <dbReference type="NCBI Taxonomy" id="329884"/>
    <lineage>
        <taxon>Eukaryota</taxon>
        <taxon>Fungi</taxon>
        <taxon>Dikarya</taxon>
        <taxon>Ascomycota</taxon>
        <taxon>Pezizomycotina</taxon>
        <taxon>Dothideomycetes</taxon>
        <taxon>Dothideomycetidae</taxon>
        <taxon>Mycosphaerellales</taxon>
        <taxon>Teratosphaeriaceae</taxon>
        <taxon>Friedmanniomyces</taxon>
    </lineage>
</organism>
<evidence type="ECO:0000256" key="5">
    <source>
        <dbReference type="ARBA" id="ARBA00022792"/>
    </source>
</evidence>
<dbReference type="InterPro" id="IPR027417">
    <property type="entry name" value="P-loop_NTPase"/>
</dbReference>
<dbReference type="InterPro" id="IPR018850">
    <property type="entry name" value="Mt_escape_2_C"/>
</dbReference>
<evidence type="ECO:0000256" key="6">
    <source>
        <dbReference type="ARBA" id="ARBA00022946"/>
    </source>
</evidence>
<feature type="domain" description="RRM" evidence="13">
    <location>
        <begin position="186"/>
        <end position="278"/>
    </location>
</feature>
<dbReference type="Proteomes" id="UP000309340">
    <property type="component" value="Unassembled WGS sequence"/>
</dbReference>
<keyword evidence="6" id="KW-0809">Transit peptide</keyword>
<evidence type="ECO:0000256" key="10">
    <source>
        <dbReference type="ARBA" id="ARBA00025276"/>
    </source>
</evidence>
<dbReference type="Gene3D" id="3.40.50.300">
    <property type="entry name" value="P-loop containing nucleotide triphosphate hydrolases"/>
    <property type="match status" value="1"/>
</dbReference>
<dbReference type="PANTHER" id="PTHR32198">
    <property type="entry name" value="MITOCHONDRIAL ESCAPE PROTEIN 2"/>
    <property type="match status" value="1"/>
</dbReference>
<evidence type="ECO:0000313" key="14">
    <source>
        <dbReference type="EMBL" id="TKA79852.1"/>
    </source>
</evidence>
<dbReference type="GO" id="GO:0006397">
    <property type="term" value="P:mRNA processing"/>
    <property type="evidence" value="ECO:0007669"/>
    <property type="project" value="UniProtKB-UniRule"/>
</dbReference>
<dbReference type="InterPro" id="IPR034260">
    <property type="entry name" value="Yme2_RRM"/>
</dbReference>
<evidence type="ECO:0000259" key="13">
    <source>
        <dbReference type="PROSITE" id="PS50102"/>
    </source>
</evidence>
<dbReference type="EMBL" id="NAJQ01000081">
    <property type="protein sequence ID" value="TKA79852.1"/>
    <property type="molecule type" value="Genomic_DNA"/>
</dbReference>
<dbReference type="SUPFAM" id="SSF52540">
    <property type="entry name" value="P-loop containing nucleoside triphosphate hydrolases"/>
    <property type="match status" value="1"/>
</dbReference>
<dbReference type="AlphaFoldDB" id="A0A4U0XQL6"/>
<reference evidence="14 15" key="1">
    <citation type="submission" date="2017-03" db="EMBL/GenBank/DDBJ databases">
        <title>Genomes of endolithic fungi from Antarctica.</title>
        <authorList>
            <person name="Coleine C."/>
            <person name="Masonjones S."/>
            <person name="Stajich J.E."/>
        </authorList>
    </citation>
    <scope>NUCLEOTIDE SEQUENCE [LARGE SCALE GENOMIC DNA]</scope>
    <source>
        <strain evidence="14 15">CCFEE 5184</strain>
    </source>
</reference>
<dbReference type="OrthoDB" id="10267654at2759"/>
<dbReference type="InterPro" id="IPR012677">
    <property type="entry name" value="Nucleotide-bd_a/b_plait_sf"/>
</dbReference>
<keyword evidence="12" id="KW-0507">mRNA processing</keyword>
<dbReference type="Pfam" id="PF10443">
    <property type="entry name" value="RNA12"/>
    <property type="match status" value="1"/>
</dbReference>
<dbReference type="Gene3D" id="3.30.70.330">
    <property type="match status" value="1"/>
</dbReference>
<comment type="caution">
    <text evidence="14">The sequence shown here is derived from an EMBL/GenBank/DDBJ whole genome shotgun (WGS) entry which is preliminary data.</text>
</comment>
<name>A0A4U0XQL6_9PEZI</name>
<dbReference type="CDD" id="cd12433">
    <property type="entry name" value="RRM_Yme2p_like"/>
    <property type="match status" value="1"/>
</dbReference>
<dbReference type="InterPro" id="IPR000504">
    <property type="entry name" value="RRM_dom"/>
</dbReference>
<evidence type="ECO:0000256" key="3">
    <source>
        <dbReference type="ARBA" id="ARBA00020222"/>
    </source>
</evidence>
<keyword evidence="11 12" id="KW-0694">RNA-binding</keyword>
<dbReference type="STRING" id="329884.A0A4U0XQL6"/>
<evidence type="ECO:0000313" key="15">
    <source>
        <dbReference type="Proteomes" id="UP000309340"/>
    </source>
</evidence>
<dbReference type="InterPro" id="IPR039627">
    <property type="entry name" value="Yme2_C"/>
</dbReference>
<keyword evidence="7" id="KW-1133">Transmembrane helix</keyword>
<dbReference type="PROSITE" id="PS50102">
    <property type="entry name" value="RRM"/>
    <property type="match status" value="1"/>
</dbReference>
<dbReference type="GO" id="GO:0003723">
    <property type="term" value="F:RNA binding"/>
    <property type="evidence" value="ECO:0007669"/>
    <property type="project" value="UniProtKB-UniRule"/>
</dbReference>
<keyword evidence="8 12" id="KW-0496">Mitochondrion</keyword>
<keyword evidence="4" id="KW-0812">Transmembrane</keyword>
<accession>A0A4U0XQL6</accession>
<comment type="similarity">
    <text evidence="2 12">Belongs to the YME2 family.</text>
</comment>
<evidence type="ECO:0000256" key="9">
    <source>
        <dbReference type="ARBA" id="ARBA00023136"/>
    </source>
</evidence>
<keyword evidence="5 12" id="KW-0999">Mitochondrion inner membrane</keyword>
<evidence type="ECO:0000256" key="12">
    <source>
        <dbReference type="RuleBase" id="RU367108"/>
    </source>
</evidence>
<dbReference type="InterPro" id="IPR035979">
    <property type="entry name" value="RBD_domain_sf"/>
</dbReference>
<proteinExistence type="inferred from homology"/>
<evidence type="ECO:0000256" key="8">
    <source>
        <dbReference type="ARBA" id="ARBA00023128"/>
    </source>
</evidence>
<evidence type="ECO:0000256" key="11">
    <source>
        <dbReference type="PROSITE-ProRule" id="PRU00176"/>
    </source>
</evidence>
<evidence type="ECO:0000256" key="1">
    <source>
        <dbReference type="ARBA" id="ARBA00004434"/>
    </source>
</evidence>
<comment type="subcellular location">
    <subcellularLocation>
        <location evidence="1 12">Mitochondrion inner membrane</location>
        <topology evidence="1 12">Single-pass membrane protein</topology>
    </subcellularLocation>
</comment>
<dbReference type="GO" id="GO:0005743">
    <property type="term" value="C:mitochondrial inner membrane"/>
    <property type="evidence" value="ECO:0007669"/>
    <property type="project" value="UniProtKB-SubCell"/>
</dbReference>
<evidence type="ECO:0000256" key="7">
    <source>
        <dbReference type="ARBA" id="ARBA00022989"/>
    </source>
</evidence>
<protein>
    <recommendedName>
        <fullName evidence="3 12">Mitochondrial escape protein 2</fullName>
    </recommendedName>
</protein>
<evidence type="ECO:0000256" key="4">
    <source>
        <dbReference type="ARBA" id="ARBA00022692"/>
    </source>
</evidence>
<keyword evidence="15" id="KW-1185">Reference proteome</keyword>
<gene>
    <name evidence="14" type="ORF">B0A55_02795</name>
</gene>
<dbReference type="PANTHER" id="PTHR32198:SF2">
    <property type="entry name" value="MITOCHONDRIAL ESCAPE PROTEIN 2"/>
    <property type="match status" value="1"/>
</dbReference>
<sequence>MPQRQLLLRAKYSSPLPRCSPLQLNRSWQRRYASGEAGEGNTGHINVAPSEGILFFNNLLPLNVRWPHKLLVMFDRRKSSVLTDQERFERVGAVSPSQVVQNAIKASNLGLGPVNIVEVLPRINEAGAFVKFHHDGATDPATVAEAVRLHLQKNKVRPWWNPFISVKANLVLGKPWIEDLFRLPSRRLKVEFFPTQPGKEAAELSQEQLYSFFRPYGKLSDIVAQPSDSKVVPRYAYLDFSRIGKAVMAKNCLHGYTVTEAQGGGQLGTIFRLTYEKKQRAGWVRDWLLNHPRIVISALAALIAGLSVAVFDPIRTLSIRAHITRAFHIEDNVVFRWFKTQSDDLISKVQQFRNASENDEGGMQVVWDDRKSDIEQIQSWLMETADTFIIVQGPRGSGKRELVIDHALEHKRAAHKVLVIDCKPIQEARGDAATIAAAAGEVGYRPVFSWVNNISGLMDLAAQGMTGMKAGFSETLENQLSKIWNNTSVALKSIALEGRSKSDTDGNLSDDEWLEAHPERRPILVIDNFLHKNSESGSSLVYDKLAEYAARLTTSNIAHVIFLTNDVSFTKSLSKALPDRVFRQIALQDCSLETAKRYVIQHLDFDAAEQKSSKDDAEEARKLTPSQKRKDLQELDQVIPLLGGRLTDLEFLARRIKAGETPTKAVNEIIDQSSSEILKMFLLLGSESREWTPQQAWTLVRSLAASDTLRFNEVLLLDAYKSEGDKALAALEQAELISVQSLNGRPYSIKPGKPVYQPAFQRLVGDKVLAAKMDLTLLGEAIGLESKSIDKLEQELHLLGELPKQPGELNSRINWLLGKIAGSQMKIEGYERESAGLKKILLSEY</sequence>
<dbReference type="SUPFAM" id="SSF54928">
    <property type="entry name" value="RNA-binding domain, RBD"/>
    <property type="match status" value="1"/>
</dbReference>
<evidence type="ECO:0000256" key="2">
    <source>
        <dbReference type="ARBA" id="ARBA00010320"/>
    </source>
</evidence>
<keyword evidence="9" id="KW-0472">Membrane</keyword>
<comment type="function">
    <text evidence="10 12">Plays a role in maintaining the mitochondrial genome and in controlling the mtDNA escape. Involved in the regulation of mtDNA nucleotide structure and number. May have a dispensable role in early maturation of pre-rRNA.</text>
</comment>